<evidence type="ECO:0000313" key="1">
    <source>
        <dbReference type="EMBL" id="ADW19101.1"/>
    </source>
</evidence>
<name>A0A7U3YPD3_DESPD</name>
<sequence>MENDRGLTPVLLQRIPMFFGIDRATDEQSLIDFLHHFSDERLSRVLVSRMTEAEIHQVVNVLTGLMKTHLSGDEYHTLFLREDHHHHD</sequence>
<organism evidence="1 2">
    <name type="scientific">Desulfobulbus propionicus (strain ATCC 33891 / DSM 2032 / VKM B-1956 / 1pr3)</name>
    <dbReference type="NCBI Taxonomy" id="577650"/>
    <lineage>
        <taxon>Bacteria</taxon>
        <taxon>Pseudomonadati</taxon>
        <taxon>Thermodesulfobacteriota</taxon>
        <taxon>Desulfobulbia</taxon>
        <taxon>Desulfobulbales</taxon>
        <taxon>Desulfobulbaceae</taxon>
        <taxon>Desulfobulbus</taxon>
    </lineage>
</organism>
<evidence type="ECO:0000313" key="2">
    <source>
        <dbReference type="Proteomes" id="UP000006365"/>
    </source>
</evidence>
<dbReference type="KEGG" id="dpr:Despr_2968"/>
<dbReference type="AlphaFoldDB" id="A0A7U3YPD3"/>
<dbReference type="Proteomes" id="UP000006365">
    <property type="component" value="Chromosome"/>
</dbReference>
<accession>A0A7U3YPD3</accession>
<proteinExistence type="predicted"/>
<protein>
    <recommendedName>
        <fullName evidence="3">Cytoplasmic protein</fullName>
    </recommendedName>
</protein>
<dbReference type="EMBL" id="CP002364">
    <property type="protein sequence ID" value="ADW19101.1"/>
    <property type="molecule type" value="Genomic_DNA"/>
</dbReference>
<reference evidence="1 2" key="1">
    <citation type="journal article" date="2011" name="Stand. Genomic Sci.">
        <title>Complete genome sequence of Desulfobulbus propionicus type strain (1pr3).</title>
        <authorList>
            <person name="Pagani I."/>
            <person name="Lapidus A."/>
            <person name="Nolan M."/>
            <person name="Lucas S."/>
            <person name="Hammon N."/>
            <person name="Deshpande S."/>
            <person name="Cheng J.F."/>
            <person name="Chertkov O."/>
            <person name="Davenport K."/>
            <person name="Tapia R."/>
            <person name="Han C."/>
            <person name="Goodwin L."/>
            <person name="Pitluck S."/>
            <person name="Liolios K."/>
            <person name="Mavromatis K."/>
            <person name="Ivanova N."/>
            <person name="Mikhailova N."/>
            <person name="Pati A."/>
            <person name="Chen A."/>
            <person name="Palaniappan K."/>
            <person name="Land M."/>
            <person name="Hauser L."/>
            <person name="Chang Y.J."/>
            <person name="Jeffries C.D."/>
            <person name="Detter J.C."/>
            <person name="Brambilla E."/>
            <person name="Kannan K.P."/>
            <person name="Djao O.D."/>
            <person name="Rohde M."/>
            <person name="Pukall R."/>
            <person name="Spring S."/>
            <person name="Goker M."/>
            <person name="Sikorski J."/>
            <person name="Woyke T."/>
            <person name="Bristow J."/>
            <person name="Eisen J.A."/>
            <person name="Markowitz V."/>
            <person name="Hugenholtz P."/>
            <person name="Kyrpides N.C."/>
            <person name="Klenk H.P."/>
        </authorList>
    </citation>
    <scope>NUCLEOTIDE SEQUENCE [LARGE SCALE GENOMIC DNA]</scope>
    <source>
        <strain evidence="2">ATCC 33891 / DSM 2032 / 1pr3</strain>
    </source>
</reference>
<evidence type="ECO:0008006" key="3">
    <source>
        <dbReference type="Google" id="ProtNLM"/>
    </source>
</evidence>
<keyword evidence="2" id="KW-1185">Reference proteome</keyword>
<gene>
    <name evidence="1" type="ordered locus">Despr_2968</name>
</gene>